<evidence type="ECO:0000313" key="2">
    <source>
        <dbReference type="EMBL" id="NGN63659.1"/>
    </source>
</evidence>
<dbReference type="InterPro" id="IPR037401">
    <property type="entry name" value="SnoaL-like"/>
</dbReference>
<evidence type="ECO:0000259" key="1">
    <source>
        <dbReference type="Pfam" id="PF12680"/>
    </source>
</evidence>
<dbReference type="RefSeq" id="WP_165233446.1">
    <property type="nucleotide sequence ID" value="NZ_JAAKZV010000018.1"/>
</dbReference>
<dbReference type="CDD" id="cd00531">
    <property type="entry name" value="NTF2_like"/>
    <property type="match status" value="1"/>
</dbReference>
<dbReference type="Proteomes" id="UP000481583">
    <property type="component" value="Unassembled WGS sequence"/>
</dbReference>
<dbReference type="Pfam" id="PF12680">
    <property type="entry name" value="SnoaL_2"/>
    <property type="match status" value="1"/>
</dbReference>
<evidence type="ECO:0000313" key="3">
    <source>
        <dbReference type="Proteomes" id="UP000481583"/>
    </source>
</evidence>
<dbReference type="EMBL" id="JAAKZV010000018">
    <property type="protein sequence ID" value="NGN63659.1"/>
    <property type="molecule type" value="Genomic_DNA"/>
</dbReference>
<accession>A0A6G4TUG0</accession>
<gene>
    <name evidence="2" type="ORF">G5C51_07025</name>
</gene>
<dbReference type="SUPFAM" id="SSF54427">
    <property type="entry name" value="NTF2-like"/>
    <property type="match status" value="1"/>
</dbReference>
<reference evidence="2 3" key="1">
    <citation type="submission" date="2020-02" db="EMBL/GenBank/DDBJ databases">
        <title>Whole-genome analyses of novel actinobacteria.</title>
        <authorList>
            <person name="Sahin N."/>
        </authorList>
    </citation>
    <scope>NUCLEOTIDE SEQUENCE [LARGE SCALE GENOMIC DNA]</scope>
    <source>
        <strain evidence="2 3">A7024</strain>
    </source>
</reference>
<name>A0A6G4TUG0_9ACTN</name>
<dbReference type="AlphaFoldDB" id="A0A6G4TUG0"/>
<proteinExistence type="predicted"/>
<sequence>MSRTSRSAIVAAGLGGLALPALYAAGVRAMLQHSARRLREGDIEPTLRAYHEDVVMRFPGESSWSGEFHGKDAVEEWLLRFRAAGIQIVFDDILVSGPPWHTKVCMRFTDYATDEHGETVYVNEGTIVAHVRWGKVYEYETFEDTEKSAAFDTYLAARGI</sequence>
<dbReference type="Gene3D" id="3.10.450.50">
    <property type="match status" value="1"/>
</dbReference>
<organism evidence="2 3">
    <name type="scientific">Streptomyces coryli</name>
    <dbReference type="NCBI Taxonomy" id="1128680"/>
    <lineage>
        <taxon>Bacteria</taxon>
        <taxon>Bacillati</taxon>
        <taxon>Actinomycetota</taxon>
        <taxon>Actinomycetes</taxon>
        <taxon>Kitasatosporales</taxon>
        <taxon>Streptomycetaceae</taxon>
        <taxon>Streptomyces</taxon>
    </lineage>
</organism>
<protein>
    <submittedName>
        <fullName evidence="2">Nuclear transport factor 2 family protein</fullName>
    </submittedName>
</protein>
<keyword evidence="3" id="KW-1185">Reference proteome</keyword>
<feature type="domain" description="SnoaL-like" evidence="1">
    <location>
        <begin position="35"/>
        <end position="139"/>
    </location>
</feature>
<comment type="caution">
    <text evidence="2">The sequence shown here is derived from an EMBL/GenBank/DDBJ whole genome shotgun (WGS) entry which is preliminary data.</text>
</comment>
<dbReference type="InterPro" id="IPR032710">
    <property type="entry name" value="NTF2-like_dom_sf"/>
</dbReference>